<proteinExistence type="inferred from homology"/>
<dbReference type="Gene3D" id="3.40.50.1980">
    <property type="entry name" value="Nitrogenase molybdenum iron protein domain"/>
    <property type="match status" value="3"/>
</dbReference>
<organism evidence="8 9">
    <name type="scientific">Methanobacterium subterraneum</name>
    <dbReference type="NCBI Taxonomy" id="59277"/>
    <lineage>
        <taxon>Archaea</taxon>
        <taxon>Methanobacteriati</taxon>
        <taxon>Methanobacteriota</taxon>
        <taxon>Methanomada group</taxon>
        <taxon>Methanobacteria</taxon>
        <taxon>Methanobacteriales</taxon>
        <taxon>Methanobacteriaceae</taxon>
        <taxon>Methanobacterium</taxon>
    </lineage>
</organism>
<dbReference type="InterPro" id="IPR000318">
    <property type="entry name" value="Nase_comp1_CS"/>
</dbReference>
<dbReference type="InterPro" id="IPR000510">
    <property type="entry name" value="Nase/OxRdtase_comp1"/>
</dbReference>
<dbReference type="NCBIfam" id="TIGR01285">
    <property type="entry name" value="nifN"/>
    <property type="match status" value="1"/>
</dbReference>
<evidence type="ECO:0000256" key="5">
    <source>
        <dbReference type="ARBA" id="ARBA00023231"/>
    </source>
</evidence>
<evidence type="ECO:0000256" key="3">
    <source>
        <dbReference type="ARBA" id="ARBA00011002"/>
    </source>
</evidence>
<protein>
    <recommendedName>
        <fullName evidence="4">Nitrogenase iron-molybdenum cofactor biosynthesis protein NifN</fullName>
    </recommendedName>
</protein>
<reference evidence="9" key="1">
    <citation type="journal article" date="2020" name="bioRxiv">
        <title>A rank-normalized archaeal taxonomy based on genome phylogeny resolves widespread incomplete and uneven classifications.</title>
        <authorList>
            <person name="Rinke C."/>
            <person name="Chuvochina M."/>
            <person name="Mussig A.J."/>
            <person name="Chaumeil P.-A."/>
            <person name="Waite D.W."/>
            <person name="Whitman W.B."/>
            <person name="Parks D.H."/>
            <person name="Hugenholtz P."/>
        </authorList>
    </citation>
    <scope>NUCLEOTIDE SEQUENCE [LARGE SCALE GENOMIC DNA]</scope>
</reference>
<dbReference type="Pfam" id="PF00148">
    <property type="entry name" value="Oxidored_nitro"/>
    <property type="match status" value="1"/>
</dbReference>
<dbReference type="Proteomes" id="UP000586031">
    <property type="component" value="Unassembled WGS sequence"/>
</dbReference>
<dbReference type="PROSITE" id="PS00699">
    <property type="entry name" value="NITROGENASE_1_1"/>
    <property type="match status" value="1"/>
</dbReference>
<evidence type="ECO:0000259" key="7">
    <source>
        <dbReference type="Pfam" id="PF00148"/>
    </source>
</evidence>
<dbReference type="InterPro" id="IPR050152">
    <property type="entry name" value="ChlB/BchB/BchZ"/>
</dbReference>
<evidence type="ECO:0000256" key="2">
    <source>
        <dbReference type="ARBA" id="ARBA00005155"/>
    </source>
</evidence>
<dbReference type="SUPFAM" id="SSF53807">
    <property type="entry name" value="Helical backbone' metal receptor"/>
    <property type="match status" value="1"/>
</dbReference>
<comment type="pathway">
    <text evidence="2">Cofactor biosynthesis; Fe-Mo cofactor biosynthesis.</text>
</comment>
<dbReference type="AlphaFoldDB" id="A0A7J4TMZ7"/>
<dbReference type="CDD" id="cd01965">
    <property type="entry name" value="Nitrogenase_MoFe_beta_like"/>
    <property type="match status" value="1"/>
</dbReference>
<dbReference type="GO" id="GO:0065003">
    <property type="term" value="P:protein-containing complex assembly"/>
    <property type="evidence" value="ECO:0007669"/>
    <property type="project" value="InterPro"/>
</dbReference>
<comment type="similarity">
    <text evidence="3 6">Belongs to the NifD/NifK/NifE/NifN family.</text>
</comment>
<comment type="function">
    <text evidence="1">This protein may play a role in the biosynthesis of the prosthetic group of nitrogenase (FeMo cofactor).</text>
</comment>
<dbReference type="Gene3D" id="1.20.89.10">
    <property type="entry name" value="Nitrogenase Molybdenum-iron Protein, subunit B, domain 4"/>
    <property type="match status" value="1"/>
</dbReference>
<dbReference type="GO" id="GO:0016163">
    <property type="term" value="F:nitrogenase activity"/>
    <property type="evidence" value="ECO:0007669"/>
    <property type="project" value="InterPro"/>
</dbReference>
<evidence type="ECO:0000313" key="9">
    <source>
        <dbReference type="Proteomes" id="UP000586031"/>
    </source>
</evidence>
<feature type="domain" description="Nitrogenase/oxidoreductase component 1" evidence="7">
    <location>
        <begin position="2"/>
        <end position="424"/>
    </location>
</feature>
<evidence type="ECO:0000256" key="6">
    <source>
        <dbReference type="RuleBase" id="RU004021"/>
    </source>
</evidence>
<dbReference type="PANTHER" id="PTHR33712">
    <property type="entry name" value="LIGHT-INDEPENDENT PROTOCHLOROPHYLLIDE REDUCTASE SUBUNIT B"/>
    <property type="match status" value="1"/>
</dbReference>
<keyword evidence="5 6" id="KW-0535">Nitrogen fixation</keyword>
<dbReference type="UniPathway" id="UPA00782"/>
<evidence type="ECO:0000256" key="1">
    <source>
        <dbReference type="ARBA" id="ARBA00003171"/>
    </source>
</evidence>
<dbReference type="PANTHER" id="PTHR33712:SF7">
    <property type="entry name" value="LIGHT-INDEPENDENT PROTOCHLOROPHYLLIDE REDUCTASE SUBUNIT B"/>
    <property type="match status" value="1"/>
</dbReference>
<sequence>MCQPMGAVQALLGIEGAMPLIHGSQGCSTYMRFQLCRHFKEPINVSSTSLSEGTVVYGGEKNLIKALETIKIQYNPTLIGVTSSCLTETIGDDVEGIIKKFRESYLKNQGEEFPPIVSIATPSYSGSHVEGYDKTITSLLRNLTLPPLSEEKHDVINIIPGNLSPADVEEVKEIIKLMELNSIILTDTSESLNAPLTGSVEFLPSRGTTLDEIRRAANSKITLTLSKHAGSGGKLLNKRFSVPHTILSLPVGLENTDRFIETLSSLKHFETIPSTLERDRGRLLDGMVDSQTYTHGRRVAIYGDPDLVSGLVSFVVEMGMEPSIIATGTKSNQFQEDINKITSKTGHDPVVINGGDLYDLHQQVKKTGADLLMGNSYGGCIAVAENIPLFRVGFPIFDRVGAQRICILGYKGGLSLLDQLTNTIIQHYYDEAGYELLDK</sequence>
<dbReference type="InterPro" id="IPR005975">
    <property type="entry name" value="Nase_Mo-Fe_CF"/>
</dbReference>
<evidence type="ECO:0000313" key="8">
    <source>
        <dbReference type="EMBL" id="HII84893.1"/>
    </source>
</evidence>
<comment type="caution">
    <text evidence="8">The sequence shown here is derived from an EMBL/GenBank/DDBJ whole genome shotgun (WGS) entry which is preliminary data.</text>
</comment>
<evidence type="ECO:0000256" key="4">
    <source>
        <dbReference type="ARBA" id="ARBA00013282"/>
    </source>
</evidence>
<dbReference type="EMBL" id="DUHE01000245">
    <property type="protein sequence ID" value="HII84893.1"/>
    <property type="molecule type" value="Genomic_DNA"/>
</dbReference>
<gene>
    <name evidence="8" type="primary">nifN</name>
    <name evidence="8" type="ORF">HA271_08735</name>
</gene>
<accession>A0A7J4TMZ7</accession>
<name>A0A7J4TMZ7_9EURY</name>